<dbReference type="STRING" id="1168289.GCA_000259075_01296"/>
<protein>
    <submittedName>
        <fullName evidence="3">Putative secreted protein (Por secretion system target)</fullName>
    </submittedName>
</protein>
<accession>A0A2T0XCF2</accession>
<dbReference type="SUPFAM" id="SSF50939">
    <property type="entry name" value="Sialidases"/>
    <property type="match status" value="1"/>
</dbReference>
<dbReference type="EMBL" id="QPIZ01000013">
    <property type="protein sequence ID" value="RCW33239.1"/>
    <property type="molecule type" value="Genomic_DNA"/>
</dbReference>
<proteinExistence type="predicted"/>
<name>A0A2T0XCF2_9BACT</name>
<sequence length="277" mass="30960">MNFSYPTCRIISLCFSLFVIFSPSFSQTLIDFDDDAKWIRGSSTITGYATDHAYEDGLFRATGGEACRITASDQDGVPGALGNYAWKLKDVTAVDWRITIASGGVGNFSMKIRRWDEDPEPHYQLAYSTDGGSTWEEVAQVTNETLDNLSEWKAFGGTINSSNDNITIRLTPTQGTERIMVDDFEWTSYVANSHNSPDAMRLQLWPNPASEMIYGEGEERLEFVELINMAGTKVKEKQLSGDKGFSIAVDDLKDGVYFVRMTDIAGRKTCTRVFILH</sequence>
<feature type="domain" description="Secretion system C-terminal sorting" evidence="2">
    <location>
        <begin position="204"/>
        <end position="274"/>
    </location>
</feature>
<reference evidence="3 4" key="1">
    <citation type="submission" date="2018-07" db="EMBL/GenBank/DDBJ databases">
        <title>Freshwater and sediment microbial communities from various areas in North America, analyzing microbe dynamics in response to fracking.</title>
        <authorList>
            <person name="Lamendella R."/>
        </authorList>
    </citation>
    <scope>NUCLEOTIDE SEQUENCE [LARGE SCALE GENOMIC DNA]</scope>
    <source>
        <strain evidence="3 4">160A</strain>
    </source>
</reference>
<dbReference type="Proteomes" id="UP000252733">
    <property type="component" value="Unassembled WGS sequence"/>
</dbReference>
<feature type="signal peptide" evidence="1">
    <location>
        <begin position="1"/>
        <end position="26"/>
    </location>
</feature>
<dbReference type="NCBIfam" id="TIGR04183">
    <property type="entry name" value="Por_Secre_tail"/>
    <property type="match status" value="1"/>
</dbReference>
<organism evidence="3 4">
    <name type="scientific">Marinilabilia salmonicolor</name>
    <dbReference type="NCBI Taxonomy" id="989"/>
    <lineage>
        <taxon>Bacteria</taxon>
        <taxon>Pseudomonadati</taxon>
        <taxon>Bacteroidota</taxon>
        <taxon>Bacteroidia</taxon>
        <taxon>Marinilabiliales</taxon>
        <taxon>Marinilabiliaceae</taxon>
        <taxon>Marinilabilia</taxon>
    </lineage>
</organism>
<dbReference type="InterPro" id="IPR026444">
    <property type="entry name" value="Secre_tail"/>
</dbReference>
<evidence type="ECO:0000313" key="3">
    <source>
        <dbReference type="EMBL" id="RCW33239.1"/>
    </source>
</evidence>
<evidence type="ECO:0000259" key="2">
    <source>
        <dbReference type="Pfam" id="PF18962"/>
    </source>
</evidence>
<dbReference type="AlphaFoldDB" id="A0A2T0XCF2"/>
<keyword evidence="4" id="KW-1185">Reference proteome</keyword>
<gene>
    <name evidence="3" type="ORF">DFO77_1134</name>
</gene>
<dbReference type="RefSeq" id="WP_181256487.1">
    <property type="nucleotide sequence ID" value="NZ_PVTS01000014.1"/>
</dbReference>
<evidence type="ECO:0000256" key="1">
    <source>
        <dbReference type="SAM" id="SignalP"/>
    </source>
</evidence>
<keyword evidence="1" id="KW-0732">Signal</keyword>
<comment type="caution">
    <text evidence="3">The sequence shown here is derived from an EMBL/GenBank/DDBJ whole genome shotgun (WGS) entry which is preliminary data.</text>
</comment>
<feature type="chain" id="PRO_5030056594" evidence="1">
    <location>
        <begin position="27"/>
        <end position="277"/>
    </location>
</feature>
<evidence type="ECO:0000313" key="4">
    <source>
        <dbReference type="Proteomes" id="UP000252733"/>
    </source>
</evidence>
<dbReference type="Pfam" id="PF18962">
    <property type="entry name" value="Por_Secre_tail"/>
    <property type="match status" value="1"/>
</dbReference>
<dbReference type="InterPro" id="IPR036278">
    <property type="entry name" value="Sialidase_sf"/>
</dbReference>